<name>A0A5J4NHR1_9TREM</name>
<dbReference type="Proteomes" id="UP000324629">
    <property type="component" value="Unassembled WGS sequence"/>
</dbReference>
<dbReference type="AlphaFoldDB" id="A0A5J4NHR1"/>
<sequence length="127" mass="14809">FNEYRSDSFTGVDIRAYIHIYDSLFSVVLFASSIRLVENSNFCRISSFFQNREKLRAEKQIERGQIRRRFDKLRADLIQLVTECQKSLKNKLSNTPITPAHATSKAIRSRLKRLSNDSKKRPIIPCT</sequence>
<proteinExistence type="predicted"/>
<reference evidence="1 2" key="1">
    <citation type="journal article" date="2019" name="Gigascience">
        <title>Whole-genome sequence of the oriental lung fluke Paragonimus westermani.</title>
        <authorList>
            <person name="Oey H."/>
            <person name="Zakrzewski M."/>
            <person name="Narain K."/>
            <person name="Devi K.R."/>
            <person name="Agatsuma T."/>
            <person name="Nawaratna S."/>
            <person name="Gobert G.N."/>
            <person name="Jones M.K."/>
            <person name="Ragan M.A."/>
            <person name="McManus D.P."/>
            <person name="Krause L."/>
        </authorList>
    </citation>
    <scope>NUCLEOTIDE SEQUENCE [LARGE SCALE GENOMIC DNA]</scope>
    <source>
        <strain evidence="1 2">IND2009</strain>
    </source>
</reference>
<evidence type="ECO:0000313" key="2">
    <source>
        <dbReference type="Proteomes" id="UP000324629"/>
    </source>
</evidence>
<protein>
    <submittedName>
        <fullName evidence="1">Uncharacterized protein</fullName>
    </submittedName>
</protein>
<evidence type="ECO:0000313" key="1">
    <source>
        <dbReference type="EMBL" id="KAA3674950.1"/>
    </source>
</evidence>
<dbReference type="EMBL" id="QNGE01002811">
    <property type="protein sequence ID" value="KAA3674950.1"/>
    <property type="molecule type" value="Genomic_DNA"/>
</dbReference>
<comment type="caution">
    <text evidence="1">The sequence shown here is derived from an EMBL/GenBank/DDBJ whole genome shotgun (WGS) entry which is preliminary data.</text>
</comment>
<organism evidence="1 2">
    <name type="scientific">Paragonimus westermani</name>
    <dbReference type="NCBI Taxonomy" id="34504"/>
    <lineage>
        <taxon>Eukaryota</taxon>
        <taxon>Metazoa</taxon>
        <taxon>Spiralia</taxon>
        <taxon>Lophotrochozoa</taxon>
        <taxon>Platyhelminthes</taxon>
        <taxon>Trematoda</taxon>
        <taxon>Digenea</taxon>
        <taxon>Plagiorchiida</taxon>
        <taxon>Troglotremata</taxon>
        <taxon>Troglotrematidae</taxon>
        <taxon>Paragonimus</taxon>
    </lineage>
</organism>
<feature type="non-terminal residue" evidence="1">
    <location>
        <position position="1"/>
    </location>
</feature>
<keyword evidence="2" id="KW-1185">Reference proteome</keyword>
<gene>
    <name evidence="1" type="ORF">DEA37_0003590</name>
</gene>
<accession>A0A5J4NHR1</accession>